<evidence type="ECO:0000256" key="1">
    <source>
        <dbReference type="SAM" id="MobiDB-lite"/>
    </source>
</evidence>
<feature type="compositionally biased region" description="Basic and acidic residues" evidence="1">
    <location>
        <begin position="355"/>
        <end position="366"/>
    </location>
</feature>
<feature type="compositionally biased region" description="Basic and acidic residues" evidence="1">
    <location>
        <begin position="316"/>
        <end position="326"/>
    </location>
</feature>
<dbReference type="Proteomes" id="UP000803844">
    <property type="component" value="Unassembled WGS sequence"/>
</dbReference>
<sequence length="1031" mass="114691">MATNASHTKKLSSGSASGFHFLSPETSRIPRPASRASATRSPRRPLELDECIRMAQEKFGVNYNPGSPSPAPRPTTRIAGTADRRTPTMPFTDKAIDMGRVGVKHTRRESTLSAKGALGALSRDDEESDEEFARKMQQFDEAEKKMRAMKEKKTWVKRNGASPAVRKASASSADDGIIGNSNSGSSKSQEPRQDWGKPDSSYSKVLQRFAGNPESAAAFNEKLGFEYVKDEQRLKRKAHEQDTGMAAPRAGTTTPPPNDGYSWQVDDDFTAEDLQVSTSPPVGYARTNTKIDEIRELERMFPAENKKPFSPQRTNARLDEIRRLELEAEDSSPTTQVEVADAPPVYSQPSTAGGNEDRAQDIEGLSKRIASMTRLDAISESEPKSNAEAPPRFSPHDASSPKDKSQQKSSYKSLDGERLRDNPVTTAFSSAPQNGDKEPQLHQQGGDDDNALQEQEAKVHTPAKEDSQDLLRRLARASSKSPSPSPLQDQKVLEPRREQEQKVEAVPISTDRFSTSAVKDSEVDGGPAAPVSLVNKALSPSKHTVGFAGISRSNSNNSVASKSSVVSWDPTPRIQAEAKLFALGNDSERGSLRAPSPIPNSDLDEEEEEEEMDKDADETPRPNRVDPLSMPTPVVTGAFLETPAPVKAEQGGRSPSRFLSPEKRGPKDRNLSTSPRGTRSEGHRRPTRQASSRDTRRTKSTSRPRSPLRNSVKPPTVGDDLREILRKNDLDDSTLDDVTDLVLSSSDPEKLVEILKPKSKGDMDELLQDEQLRRLSGMSEALKTGLAGIRTARKGIERLEGQISRPETHPSSATNGLAIPTKNDGFTYIQVPIPRLYRTKPKFRPTLLGFLFLLLSFWHIYWAVENVFYDTWGKQKVCYRGSPCRWDMDDPEYGFVIPVKVDEWITGGAIRPHAARWLEEAQDSWADFEDWLTGTDIRKVNHQAIRDSAKKDQYWRRIEKKGLFPKWNPDPWMRPQFEAWEHEAQAREAAEDRAVLGYNDPDEPTNDSESMEKDQPISRDSTTVDSSGSWW</sequence>
<feature type="compositionally biased region" description="Polar residues" evidence="1">
    <location>
        <begin position="1"/>
        <end position="16"/>
    </location>
</feature>
<feature type="compositionally biased region" description="Polar residues" evidence="1">
    <location>
        <begin position="1018"/>
        <end position="1031"/>
    </location>
</feature>
<feature type="compositionally biased region" description="Basic and acidic residues" evidence="1">
    <location>
        <begin position="44"/>
        <end position="56"/>
    </location>
</feature>
<feature type="compositionally biased region" description="Basic and acidic residues" evidence="1">
    <location>
        <begin position="660"/>
        <end position="670"/>
    </location>
</feature>
<feature type="region of interest" description="Disordered" evidence="1">
    <location>
        <begin position="545"/>
        <end position="720"/>
    </location>
</feature>
<feature type="region of interest" description="Disordered" evidence="1">
    <location>
        <begin position="299"/>
        <end position="529"/>
    </location>
</feature>
<protein>
    <submittedName>
        <fullName evidence="3">Uncharacterized protein</fullName>
    </submittedName>
</protein>
<dbReference type="OrthoDB" id="3439035at2759"/>
<keyword evidence="4" id="KW-1185">Reference proteome</keyword>
<dbReference type="RefSeq" id="XP_040775840.1">
    <property type="nucleotide sequence ID" value="XM_040920604.1"/>
</dbReference>
<feature type="compositionally biased region" description="Low complexity" evidence="1">
    <location>
        <begin position="476"/>
        <end position="490"/>
    </location>
</feature>
<comment type="caution">
    <text evidence="3">The sequence shown here is derived from an EMBL/GenBank/DDBJ whole genome shotgun (WGS) entry which is preliminary data.</text>
</comment>
<evidence type="ECO:0000313" key="4">
    <source>
        <dbReference type="Proteomes" id="UP000803844"/>
    </source>
</evidence>
<feature type="transmembrane region" description="Helical" evidence="2">
    <location>
        <begin position="847"/>
        <end position="864"/>
    </location>
</feature>
<feature type="compositionally biased region" description="Acidic residues" evidence="1">
    <location>
        <begin position="602"/>
        <end position="616"/>
    </location>
</feature>
<feature type="compositionally biased region" description="Polar residues" evidence="1">
    <location>
        <begin position="423"/>
        <end position="433"/>
    </location>
</feature>
<organism evidence="3 4">
    <name type="scientific">Cryphonectria parasitica (strain ATCC 38755 / EP155)</name>
    <dbReference type="NCBI Taxonomy" id="660469"/>
    <lineage>
        <taxon>Eukaryota</taxon>
        <taxon>Fungi</taxon>
        <taxon>Dikarya</taxon>
        <taxon>Ascomycota</taxon>
        <taxon>Pezizomycotina</taxon>
        <taxon>Sordariomycetes</taxon>
        <taxon>Sordariomycetidae</taxon>
        <taxon>Diaporthales</taxon>
        <taxon>Cryphonectriaceae</taxon>
        <taxon>Cryphonectria-Endothia species complex</taxon>
        <taxon>Cryphonectria</taxon>
    </lineage>
</organism>
<proteinExistence type="predicted"/>
<feature type="compositionally biased region" description="Low complexity" evidence="1">
    <location>
        <begin position="176"/>
        <end position="186"/>
    </location>
</feature>
<keyword evidence="2" id="KW-0812">Transmembrane</keyword>
<feature type="compositionally biased region" description="Low complexity" evidence="1">
    <location>
        <begin position="551"/>
        <end position="567"/>
    </location>
</feature>
<feature type="compositionally biased region" description="Basic and acidic residues" evidence="1">
    <location>
        <begin position="491"/>
        <end position="503"/>
    </location>
</feature>
<feature type="region of interest" description="Disordered" evidence="1">
    <location>
        <begin position="234"/>
        <end position="265"/>
    </location>
</feature>
<keyword evidence="2" id="KW-0472">Membrane</keyword>
<feature type="compositionally biased region" description="Basic and acidic residues" evidence="1">
    <location>
        <begin position="455"/>
        <end position="472"/>
    </location>
</feature>
<gene>
    <name evidence="3" type="ORF">M406DRAFT_331197</name>
</gene>
<feature type="region of interest" description="Disordered" evidence="1">
    <location>
        <begin position="983"/>
        <end position="1031"/>
    </location>
</feature>
<feature type="region of interest" description="Disordered" evidence="1">
    <location>
        <begin position="1"/>
        <end position="208"/>
    </location>
</feature>
<name>A0A9P4Y1N9_CRYP1</name>
<dbReference type="EMBL" id="MU032348">
    <property type="protein sequence ID" value="KAF3764879.1"/>
    <property type="molecule type" value="Genomic_DNA"/>
</dbReference>
<feature type="compositionally biased region" description="Low complexity" evidence="1">
    <location>
        <begin position="26"/>
        <end position="40"/>
    </location>
</feature>
<dbReference type="AlphaFoldDB" id="A0A9P4Y1N9"/>
<feature type="compositionally biased region" description="Low complexity" evidence="1">
    <location>
        <begin position="243"/>
        <end position="253"/>
    </location>
</feature>
<evidence type="ECO:0000256" key="2">
    <source>
        <dbReference type="SAM" id="Phobius"/>
    </source>
</evidence>
<feature type="compositionally biased region" description="Basic and acidic residues" evidence="1">
    <location>
        <begin position="983"/>
        <end position="994"/>
    </location>
</feature>
<reference evidence="3" key="1">
    <citation type="journal article" date="2020" name="Phytopathology">
        <title>Genome sequence of the chestnut blight fungus Cryphonectria parasitica EP155: A fundamental resource for an archetypical invasive plant pathogen.</title>
        <authorList>
            <person name="Crouch J.A."/>
            <person name="Dawe A."/>
            <person name="Aerts A."/>
            <person name="Barry K."/>
            <person name="Churchill A.C.L."/>
            <person name="Grimwood J."/>
            <person name="Hillman B."/>
            <person name="Milgroom M.G."/>
            <person name="Pangilinan J."/>
            <person name="Smith M."/>
            <person name="Salamov A."/>
            <person name="Schmutz J."/>
            <person name="Yadav J."/>
            <person name="Grigoriev I.V."/>
            <person name="Nuss D."/>
        </authorList>
    </citation>
    <scope>NUCLEOTIDE SEQUENCE</scope>
    <source>
        <strain evidence="3">EP155</strain>
    </source>
</reference>
<accession>A0A9P4Y1N9</accession>
<evidence type="ECO:0000313" key="3">
    <source>
        <dbReference type="EMBL" id="KAF3764879.1"/>
    </source>
</evidence>
<keyword evidence="2" id="KW-1133">Transmembrane helix</keyword>
<feature type="compositionally biased region" description="Basic and acidic residues" evidence="1">
    <location>
        <begin position="131"/>
        <end position="154"/>
    </location>
</feature>
<dbReference type="GeneID" id="63837733"/>